<reference evidence="3" key="1">
    <citation type="journal article" date="2020" name="Nat. Commun.">
        <title>Genome assembly of wild tea tree DASZ reveals pedigree and selection history of tea varieties.</title>
        <authorList>
            <person name="Zhang W."/>
            <person name="Zhang Y."/>
            <person name="Qiu H."/>
            <person name="Guo Y."/>
            <person name="Wan H."/>
            <person name="Zhang X."/>
            <person name="Scossa F."/>
            <person name="Alseekh S."/>
            <person name="Zhang Q."/>
            <person name="Wang P."/>
            <person name="Xu L."/>
            <person name="Schmidt M.H."/>
            <person name="Jia X."/>
            <person name="Li D."/>
            <person name="Zhu A."/>
            <person name="Guo F."/>
            <person name="Chen W."/>
            <person name="Ni D."/>
            <person name="Usadel B."/>
            <person name="Fernie A.R."/>
            <person name="Wen W."/>
        </authorList>
    </citation>
    <scope>NUCLEOTIDE SEQUENCE [LARGE SCALE GENOMIC DNA]</scope>
    <source>
        <strain evidence="3">cv. G240</strain>
    </source>
</reference>
<keyword evidence="3" id="KW-1185">Reference proteome</keyword>
<sequence length="430" mass="46790">MFLFGTTLFADRGNTVGLFLLSALVDLSQYFDTVRSSEVLQNSQFFLFSSLITWQPWAPLGEGLRFQFAGGWGASRYRILFEGPVGRAWFLGDRFLCRVWGYTSQDPPSAPPVDMRTADRLPSREVVSAMLGTDALLHLEEGDFATYRYIYLMPPLTGVRTPTMRLAGMPSSSKAQAHAADAPSTSRAGTSRGGGGSVPLIPPTYPHPGWPDMPTELMGWQYGTTSPISIPIEPPMPGHRYVRDPDSPPMPPVYAQPQAGPPGPSRGAGPSGPFRGAGPSRPFHGAGPSRPFRGAGPSRPFRGEGSSRRRRAHIVEEEPGEDEEEEAADRQSETSADREDGSGLGSGSGGEAEGIPRMTTPIQMMVMAMVAESLFRRRGRRGPLITALESTDAAVSSSYRIILHHNEIEWKCALCILPSQVVNRRNNLTF</sequence>
<feature type="compositionally biased region" description="Pro residues" evidence="1">
    <location>
        <begin position="247"/>
        <end position="264"/>
    </location>
</feature>
<proteinExistence type="predicted"/>
<feature type="compositionally biased region" description="Pro residues" evidence="1">
    <location>
        <begin position="200"/>
        <end position="211"/>
    </location>
</feature>
<reference evidence="2 3" key="2">
    <citation type="submission" date="2020-07" db="EMBL/GenBank/DDBJ databases">
        <title>Genome assembly of wild tea tree DASZ reveals pedigree and selection history of tea varieties.</title>
        <authorList>
            <person name="Zhang W."/>
        </authorList>
    </citation>
    <scope>NUCLEOTIDE SEQUENCE [LARGE SCALE GENOMIC DNA]</scope>
    <source>
        <strain evidence="3">cv. G240</strain>
        <tissue evidence="2">Leaf</tissue>
    </source>
</reference>
<evidence type="ECO:0000313" key="2">
    <source>
        <dbReference type="EMBL" id="KAF5933703.1"/>
    </source>
</evidence>
<dbReference type="EMBL" id="JACBKZ010000014">
    <property type="protein sequence ID" value="KAF5933703.1"/>
    <property type="molecule type" value="Genomic_DNA"/>
</dbReference>
<protein>
    <submittedName>
        <fullName evidence="2">Uncharacterized protein</fullName>
    </submittedName>
</protein>
<dbReference type="Proteomes" id="UP000593564">
    <property type="component" value="Unassembled WGS sequence"/>
</dbReference>
<feature type="compositionally biased region" description="Gly residues" evidence="1">
    <location>
        <begin position="342"/>
        <end position="352"/>
    </location>
</feature>
<name>A0A7J7FZ39_CAMSI</name>
<accession>A0A7J7FZ39</accession>
<evidence type="ECO:0000256" key="1">
    <source>
        <dbReference type="SAM" id="MobiDB-lite"/>
    </source>
</evidence>
<organism evidence="2 3">
    <name type="scientific">Camellia sinensis</name>
    <name type="common">Tea plant</name>
    <name type="synonym">Thea sinensis</name>
    <dbReference type="NCBI Taxonomy" id="4442"/>
    <lineage>
        <taxon>Eukaryota</taxon>
        <taxon>Viridiplantae</taxon>
        <taxon>Streptophyta</taxon>
        <taxon>Embryophyta</taxon>
        <taxon>Tracheophyta</taxon>
        <taxon>Spermatophyta</taxon>
        <taxon>Magnoliopsida</taxon>
        <taxon>eudicotyledons</taxon>
        <taxon>Gunneridae</taxon>
        <taxon>Pentapetalae</taxon>
        <taxon>asterids</taxon>
        <taxon>Ericales</taxon>
        <taxon>Theaceae</taxon>
        <taxon>Camellia</taxon>
    </lineage>
</organism>
<feature type="compositionally biased region" description="Acidic residues" evidence="1">
    <location>
        <begin position="317"/>
        <end position="327"/>
    </location>
</feature>
<gene>
    <name evidence="2" type="ORF">HYC85_029874</name>
</gene>
<feature type="compositionally biased region" description="Basic and acidic residues" evidence="1">
    <location>
        <begin position="328"/>
        <end position="341"/>
    </location>
</feature>
<comment type="caution">
    <text evidence="2">The sequence shown here is derived from an EMBL/GenBank/DDBJ whole genome shotgun (WGS) entry which is preliminary data.</text>
</comment>
<feature type="compositionally biased region" description="Low complexity" evidence="1">
    <location>
        <begin position="265"/>
        <end position="283"/>
    </location>
</feature>
<feature type="region of interest" description="Disordered" evidence="1">
    <location>
        <begin position="163"/>
        <end position="356"/>
    </location>
</feature>
<dbReference type="AlphaFoldDB" id="A0A7J7FZ39"/>
<evidence type="ECO:0000313" key="3">
    <source>
        <dbReference type="Proteomes" id="UP000593564"/>
    </source>
</evidence>